<evidence type="ECO:0000313" key="2">
    <source>
        <dbReference type="Proteomes" id="UP001500194"/>
    </source>
</evidence>
<sequence length="335" mass="38325">MPSHGIIPYRLGLREKGDRDNFYDLTDLYKADDSLPHDNIFDYFEKLLNKYKGQLDNNSQKQKTFVVDKYNINRVDNVVEGVVRTGDYGYTADLHDINTGKRTHQKGTDETELIPYYFLFHLPKTQAGKDHDGARKGVMAFQQFNGRSVKTAFTRRFYREFLKADDVAKDTMFECRPVMTQEVLNKIVDAERVLRAEFDVEKVPESNDAETQLIEGVSLAQTDRQSLVFKPKHGGSLSPLQERAKQLKKDNGSFAEIVQGPVEDLTITIEKENGRDETFSVMDEELRMKKELEPSSRQLSGGHPKTDYISKAAVNVINDVTPNRIVKRLRHSTAL</sequence>
<gene>
    <name evidence="1" type="ORF">GCM10009019_09350</name>
</gene>
<protein>
    <submittedName>
        <fullName evidence="1">Uncharacterized protein</fullName>
    </submittedName>
</protein>
<dbReference type="EMBL" id="BAAADU010000002">
    <property type="protein sequence ID" value="GAA0648866.1"/>
    <property type="molecule type" value="Genomic_DNA"/>
</dbReference>
<organism evidence="1 2">
    <name type="scientific">Salarchaeum japonicum</name>
    <dbReference type="NCBI Taxonomy" id="555573"/>
    <lineage>
        <taxon>Archaea</taxon>
        <taxon>Methanobacteriati</taxon>
        <taxon>Methanobacteriota</taxon>
        <taxon>Stenosarchaea group</taxon>
        <taxon>Halobacteria</taxon>
        <taxon>Halobacteriales</taxon>
        <taxon>Halobacteriaceae</taxon>
    </lineage>
</organism>
<keyword evidence="2" id="KW-1185">Reference proteome</keyword>
<comment type="caution">
    <text evidence="1">The sequence shown here is derived from an EMBL/GenBank/DDBJ whole genome shotgun (WGS) entry which is preliminary data.</text>
</comment>
<dbReference type="RefSeq" id="WP_227261360.1">
    <property type="nucleotide sequence ID" value="NZ_BAAADU010000002.1"/>
</dbReference>
<evidence type="ECO:0000313" key="1">
    <source>
        <dbReference type="EMBL" id="GAA0648866.1"/>
    </source>
</evidence>
<accession>A0AAV3T026</accession>
<reference evidence="1 2" key="1">
    <citation type="journal article" date="2019" name="Int. J. Syst. Evol. Microbiol.">
        <title>The Global Catalogue of Microorganisms (GCM) 10K type strain sequencing project: providing services to taxonomists for standard genome sequencing and annotation.</title>
        <authorList>
            <consortium name="The Broad Institute Genomics Platform"/>
            <consortium name="The Broad Institute Genome Sequencing Center for Infectious Disease"/>
            <person name="Wu L."/>
            <person name="Ma J."/>
        </authorList>
    </citation>
    <scope>NUCLEOTIDE SEQUENCE [LARGE SCALE GENOMIC DNA]</scope>
    <source>
        <strain evidence="1 2">JCM 16327</strain>
    </source>
</reference>
<name>A0AAV3T026_9EURY</name>
<dbReference type="AlphaFoldDB" id="A0AAV3T026"/>
<dbReference type="GeneID" id="68571939"/>
<dbReference type="Proteomes" id="UP001500194">
    <property type="component" value="Unassembled WGS sequence"/>
</dbReference>
<proteinExistence type="predicted"/>